<dbReference type="EMBL" id="UINC01014451">
    <property type="protein sequence ID" value="SVA61619.1"/>
    <property type="molecule type" value="Genomic_DNA"/>
</dbReference>
<dbReference type="AlphaFoldDB" id="A0A381XA37"/>
<evidence type="ECO:0000259" key="1">
    <source>
        <dbReference type="Pfam" id="PF00561"/>
    </source>
</evidence>
<dbReference type="SUPFAM" id="SSF53474">
    <property type="entry name" value="alpha/beta-Hydrolases"/>
    <property type="match status" value="1"/>
</dbReference>
<feature type="domain" description="AB hydrolase-1" evidence="1">
    <location>
        <begin position="22"/>
        <end position="280"/>
    </location>
</feature>
<organism evidence="2">
    <name type="scientific">marine metagenome</name>
    <dbReference type="NCBI Taxonomy" id="408172"/>
    <lineage>
        <taxon>unclassified sequences</taxon>
        <taxon>metagenomes</taxon>
        <taxon>ecological metagenomes</taxon>
    </lineage>
</organism>
<reference evidence="2" key="1">
    <citation type="submission" date="2018-05" db="EMBL/GenBank/DDBJ databases">
        <authorList>
            <person name="Lanie J.A."/>
            <person name="Ng W.-L."/>
            <person name="Kazmierczak K.M."/>
            <person name="Andrzejewski T.M."/>
            <person name="Davidsen T.M."/>
            <person name="Wayne K.J."/>
            <person name="Tettelin H."/>
            <person name="Glass J.I."/>
            <person name="Rusch D."/>
            <person name="Podicherti R."/>
            <person name="Tsui H.-C.T."/>
            <person name="Winkler M.E."/>
        </authorList>
    </citation>
    <scope>NUCLEOTIDE SEQUENCE</scope>
</reference>
<evidence type="ECO:0000313" key="2">
    <source>
        <dbReference type="EMBL" id="SVA61619.1"/>
    </source>
</evidence>
<dbReference type="Pfam" id="PF00561">
    <property type="entry name" value="Abhydrolase_1"/>
    <property type="match status" value="1"/>
</dbReference>
<sequence length="305" mass="32840">MPQVEANGLMLEVEEFGDPADPPILLVVGLNAQLTVWPDGFCHLLADRGHRVVRFDNRDVGLSTWFDHYPTVDPVEAFVSFLEGEEVDAPYSLKDMAADAVGLLDGLGLDSAHVVGGSLGGMIAQRMAIHWPDRIRSLTSIMSMPRVVPLDLEVVLALQPPELDPSSAADTGRAEVEETVVEAALVAARQFAGSAYPLDEDRARARALEDLDRAWHPDGGARQILAALADGDRRPLLAEVKVPTLVLHGTEDPLIPPQGGQETADAVPGSRLVWIEGMGHDWPQTAWPLLLQPICDLVASVEEGG</sequence>
<name>A0A381XA37_9ZZZZ</name>
<dbReference type="Gene3D" id="3.40.50.1820">
    <property type="entry name" value="alpha/beta hydrolase"/>
    <property type="match status" value="1"/>
</dbReference>
<dbReference type="InterPro" id="IPR029058">
    <property type="entry name" value="AB_hydrolase_fold"/>
</dbReference>
<dbReference type="GO" id="GO:0004806">
    <property type="term" value="F:triacylglycerol lipase activity"/>
    <property type="evidence" value="ECO:0007669"/>
    <property type="project" value="TreeGrafter"/>
</dbReference>
<dbReference type="PANTHER" id="PTHR43433:SF5">
    <property type="entry name" value="AB HYDROLASE-1 DOMAIN-CONTAINING PROTEIN"/>
    <property type="match status" value="1"/>
</dbReference>
<gene>
    <name evidence="2" type="ORF">METZ01_LOCUS114473</name>
</gene>
<dbReference type="PANTHER" id="PTHR43433">
    <property type="entry name" value="HYDROLASE, ALPHA/BETA FOLD FAMILY PROTEIN"/>
    <property type="match status" value="1"/>
</dbReference>
<dbReference type="InterPro" id="IPR000073">
    <property type="entry name" value="AB_hydrolase_1"/>
</dbReference>
<proteinExistence type="predicted"/>
<protein>
    <recommendedName>
        <fullName evidence="1">AB hydrolase-1 domain-containing protein</fullName>
    </recommendedName>
</protein>
<dbReference type="InterPro" id="IPR050471">
    <property type="entry name" value="AB_hydrolase"/>
</dbReference>
<dbReference type="GO" id="GO:0046503">
    <property type="term" value="P:glycerolipid catabolic process"/>
    <property type="evidence" value="ECO:0007669"/>
    <property type="project" value="TreeGrafter"/>
</dbReference>
<accession>A0A381XA37</accession>